<organism evidence="34 35">
    <name type="scientific">Cafeteria roenbergensis</name>
    <name type="common">Marine flagellate</name>
    <dbReference type="NCBI Taxonomy" id="33653"/>
    <lineage>
        <taxon>Eukaryota</taxon>
        <taxon>Sar</taxon>
        <taxon>Stramenopiles</taxon>
        <taxon>Bigyra</taxon>
        <taxon>Opalozoa</taxon>
        <taxon>Bicosoecida</taxon>
        <taxon>Cafeteriaceae</taxon>
        <taxon>Cafeteria</taxon>
    </lineage>
</organism>
<evidence type="ECO:0000256" key="16">
    <source>
        <dbReference type="ARBA" id="ARBA00023136"/>
    </source>
</evidence>
<comment type="catalytic activity">
    <reaction evidence="27">
        <text>octadecanoyl-CoA + oxidized [electron-transfer flavoprotein] + H(+) = (2E)-octadecenoyl-CoA + reduced [electron-transfer flavoprotein]</text>
        <dbReference type="Rhea" id="RHEA:47240"/>
        <dbReference type="Rhea" id="RHEA-COMP:10685"/>
        <dbReference type="Rhea" id="RHEA-COMP:10686"/>
        <dbReference type="ChEBI" id="CHEBI:15378"/>
        <dbReference type="ChEBI" id="CHEBI:57394"/>
        <dbReference type="ChEBI" id="CHEBI:57692"/>
        <dbReference type="ChEBI" id="CHEBI:58307"/>
        <dbReference type="ChEBI" id="CHEBI:71412"/>
    </reaction>
    <physiologicalReaction direction="left-to-right" evidence="27">
        <dbReference type="Rhea" id="RHEA:47241"/>
    </physiologicalReaction>
</comment>
<reference evidence="34 35" key="1">
    <citation type="submission" date="2019-07" db="EMBL/GenBank/DDBJ databases">
        <title>Genomes of Cafeteria roenbergensis.</title>
        <authorList>
            <person name="Fischer M.G."/>
            <person name="Hackl T."/>
            <person name="Roman M."/>
        </authorList>
    </citation>
    <scope>NUCLEOTIDE SEQUENCE [LARGE SCALE GENOMIC DNA]</scope>
    <source>
        <strain evidence="34 35">RCC970-E3</strain>
    </source>
</reference>
<comment type="pathway">
    <text evidence="3">Lipid metabolism.</text>
</comment>
<evidence type="ECO:0000256" key="19">
    <source>
        <dbReference type="ARBA" id="ARBA00045422"/>
    </source>
</evidence>
<evidence type="ECO:0000256" key="26">
    <source>
        <dbReference type="ARBA" id="ARBA00049140"/>
    </source>
</evidence>
<keyword evidence="6 28" id="KW-0285">Flavoprotein</keyword>
<evidence type="ECO:0000256" key="5">
    <source>
        <dbReference type="ARBA" id="ARBA00022553"/>
    </source>
</evidence>
<evidence type="ECO:0000256" key="9">
    <source>
        <dbReference type="ARBA" id="ARBA00022827"/>
    </source>
</evidence>
<dbReference type="InterPro" id="IPR009075">
    <property type="entry name" value="AcylCo_DH/oxidase_C"/>
</dbReference>
<comment type="catalytic activity">
    <reaction evidence="22">
        <text>oxidized [electron-transfer flavoprotein] + hexadecanoyl-CoA + H(+) = (2E)-hexadecenoyl-CoA + reduced [electron-transfer flavoprotein]</text>
        <dbReference type="Rhea" id="RHEA:43448"/>
        <dbReference type="Rhea" id="RHEA-COMP:10685"/>
        <dbReference type="Rhea" id="RHEA-COMP:10686"/>
        <dbReference type="ChEBI" id="CHEBI:15378"/>
        <dbReference type="ChEBI" id="CHEBI:57379"/>
        <dbReference type="ChEBI" id="CHEBI:57692"/>
        <dbReference type="ChEBI" id="CHEBI:58307"/>
        <dbReference type="ChEBI" id="CHEBI:61526"/>
    </reaction>
    <physiologicalReaction direction="left-to-right" evidence="22">
        <dbReference type="Rhea" id="RHEA:43449"/>
    </physiologicalReaction>
</comment>
<dbReference type="Pfam" id="PF02770">
    <property type="entry name" value="Acyl-CoA_dh_M"/>
    <property type="match status" value="1"/>
</dbReference>
<dbReference type="Gene3D" id="1.20.140.10">
    <property type="entry name" value="Butyryl-CoA Dehydrogenase, subunit A, domain 3"/>
    <property type="match status" value="2"/>
</dbReference>
<comment type="subunit">
    <text evidence="20">Homodimer. Homodimerizes after import into the mitochondrion.</text>
</comment>
<evidence type="ECO:0000256" key="25">
    <source>
        <dbReference type="ARBA" id="ARBA00049050"/>
    </source>
</evidence>
<evidence type="ECO:0000256" key="6">
    <source>
        <dbReference type="ARBA" id="ARBA00022630"/>
    </source>
</evidence>
<evidence type="ECO:0000256" key="2">
    <source>
        <dbReference type="ARBA" id="ARBA00004637"/>
    </source>
</evidence>
<protein>
    <recommendedName>
        <fullName evidence="18">Very long-chain specific acyl-CoA dehydrogenase, mitochondrial</fullName>
        <ecNumber evidence="17">1.3.8.9</ecNumber>
    </recommendedName>
</protein>
<dbReference type="Gene3D" id="2.40.110.10">
    <property type="entry name" value="Butyryl-CoA Dehydrogenase, subunit A, domain 2"/>
    <property type="match status" value="1"/>
</dbReference>
<dbReference type="FunFam" id="2.40.110.10:FF:000006">
    <property type="entry name" value="very long-chain specific acyl-CoA dehydrogenase, mitochondrial"/>
    <property type="match status" value="1"/>
</dbReference>
<dbReference type="InterPro" id="IPR037069">
    <property type="entry name" value="AcylCoA_DH/ox_N_sf"/>
</dbReference>
<comment type="catalytic activity">
    <reaction evidence="23">
        <text>tetracosanoyl-CoA + oxidized [electron-transfer flavoprotein] + H(+) = (2E)-tetracosenoyl-CoA + reduced [electron-transfer flavoprotein]</text>
        <dbReference type="Rhea" id="RHEA:47232"/>
        <dbReference type="Rhea" id="RHEA-COMP:10685"/>
        <dbReference type="Rhea" id="RHEA-COMP:10686"/>
        <dbReference type="ChEBI" id="CHEBI:15378"/>
        <dbReference type="ChEBI" id="CHEBI:57692"/>
        <dbReference type="ChEBI" id="CHEBI:58307"/>
        <dbReference type="ChEBI" id="CHEBI:65052"/>
        <dbReference type="ChEBI" id="CHEBI:74693"/>
    </reaction>
    <physiologicalReaction direction="left-to-right" evidence="23">
        <dbReference type="Rhea" id="RHEA:47233"/>
    </physiologicalReaction>
</comment>
<name>A0A5A8D790_CAFRO</name>
<dbReference type="Pfam" id="PF02771">
    <property type="entry name" value="Acyl-CoA_dh_N"/>
    <property type="match status" value="1"/>
</dbReference>
<dbReference type="PROSITE" id="PS00072">
    <property type="entry name" value="ACYL_COA_DH_1"/>
    <property type="match status" value="1"/>
</dbReference>
<dbReference type="Pfam" id="PF00441">
    <property type="entry name" value="Acyl-CoA_dh_1"/>
    <property type="match status" value="1"/>
</dbReference>
<dbReference type="Pfam" id="PF21343">
    <property type="entry name" value="ACAD9-ACADV_C"/>
    <property type="match status" value="1"/>
</dbReference>
<evidence type="ECO:0000313" key="34">
    <source>
        <dbReference type="EMBL" id="KAA0161323.1"/>
    </source>
</evidence>
<keyword evidence="5" id="KW-0597">Phosphoprotein</keyword>
<evidence type="ECO:0000256" key="8">
    <source>
        <dbReference type="ARBA" id="ARBA00022799"/>
    </source>
</evidence>
<dbReference type="Gene3D" id="1.10.540.10">
    <property type="entry name" value="Acyl-CoA dehydrogenase/oxidase, N-terminal domain"/>
    <property type="match status" value="1"/>
</dbReference>
<evidence type="ECO:0000256" key="12">
    <source>
        <dbReference type="ARBA" id="ARBA00022990"/>
    </source>
</evidence>
<dbReference type="EC" id="1.3.8.9" evidence="17"/>
<feature type="domain" description="Acyl-CoA dehydrogenase/oxidase N-terminal" evidence="31">
    <location>
        <begin position="59"/>
        <end position="168"/>
    </location>
</feature>
<dbReference type="FunFam" id="1.10.540.10:FF:000001">
    <property type="entry name" value="Very long-chain-specific acyl-CoA dehydrogenase, mitochondrial"/>
    <property type="match status" value="1"/>
</dbReference>
<evidence type="ECO:0000259" key="31">
    <source>
        <dbReference type="Pfam" id="PF02771"/>
    </source>
</evidence>
<dbReference type="InterPro" id="IPR036250">
    <property type="entry name" value="AcylCo_DH-like_C"/>
</dbReference>
<comment type="catalytic activity">
    <reaction evidence="21">
        <text>dodecanoyl-CoA + oxidized [electron-transfer flavoprotein] + H(+) = (2E)-dodecenoyl-CoA + reduced [electron-transfer flavoprotein]</text>
        <dbReference type="Rhea" id="RHEA:47296"/>
        <dbReference type="Rhea" id="RHEA-COMP:10685"/>
        <dbReference type="Rhea" id="RHEA-COMP:10686"/>
        <dbReference type="ChEBI" id="CHEBI:15378"/>
        <dbReference type="ChEBI" id="CHEBI:57330"/>
        <dbReference type="ChEBI" id="CHEBI:57375"/>
        <dbReference type="ChEBI" id="CHEBI:57692"/>
        <dbReference type="ChEBI" id="CHEBI:58307"/>
    </reaction>
    <physiologicalReaction direction="left-to-right" evidence="21">
        <dbReference type="Rhea" id="RHEA:47297"/>
    </physiologicalReaction>
</comment>
<evidence type="ECO:0000259" key="29">
    <source>
        <dbReference type="Pfam" id="PF00441"/>
    </source>
</evidence>
<feature type="domain" description="Acyl-CoA oxidase/dehydrogenase middle" evidence="30">
    <location>
        <begin position="172"/>
        <end position="269"/>
    </location>
</feature>
<evidence type="ECO:0000259" key="30">
    <source>
        <dbReference type="Pfam" id="PF02770"/>
    </source>
</evidence>
<evidence type="ECO:0000256" key="4">
    <source>
        <dbReference type="ARBA" id="ARBA00009347"/>
    </source>
</evidence>
<keyword evidence="13 28" id="KW-0560">Oxidoreductase</keyword>
<proteinExistence type="inferred from homology"/>
<keyword evidence="15" id="KW-0496">Mitochondrion</keyword>
<comment type="catalytic activity">
    <reaction evidence="26">
        <text>eicosanoyl-CoA + oxidized [electron-transfer flavoprotein] + H(+) = (2E)-eicosenoyl-CoA + reduced [electron-transfer flavoprotein]</text>
        <dbReference type="Rhea" id="RHEA:47236"/>
        <dbReference type="Rhea" id="RHEA-COMP:10685"/>
        <dbReference type="Rhea" id="RHEA-COMP:10686"/>
        <dbReference type="ChEBI" id="CHEBI:15378"/>
        <dbReference type="ChEBI" id="CHEBI:57380"/>
        <dbReference type="ChEBI" id="CHEBI:57692"/>
        <dbReference type="ChEBI" id="CHEBI:58307"/>
        <dbReference type="ChEBI" id="CHEBI:74691"/>
    </reaction>
    <physiologicalReaction direction="left-to-right" evidence="26">
        <dbReference type="Rhea" id="RHEA:47237"/>
    </physiologicalReaction>
</comment>
<dbReference type="PROSITE" id="PS00073">
    <property type="entry name" value="ACYL_COA_DH_2"/>
    <property type="match status" value="1"/>
</dbReference>
<reference evidence="33" key="2">
    <citation type="submission" date="2021-01" db="EMBL/GenBank/DDBJ databases">
        <authorList>
            <person name="Corre E."/>
            <person name="Pelletier E."/>
            <person name="Niang G."/>
            <person name="Scheremetjew M."/>
            <person name="Finn R."/>
            <person name="Kale V."/>
            <person name="Holt S."/>
            <person name="Cochrane G."/>
            <person name="Meng A."/>
            <person name="Brown T."/>
            <person name="Cohen L."/>
        </authorList>
    </citation>
    <scope>NUCLEOTIDE SEQUENCE</scope>
    <source>
        <strain evidence="33">E4-10</strain>
    </source>
</reference>
<evidence type="ECO:0000313" key="35">
    <source>
        <dbReference type="Proteomes" id="UP000324907"/>
    </source>
</evidence>
<keyword evidence="8" id="KW-0702">S-nitrosylation</keyword>
<dbReference type="InterPro" id="IPR009100">
    <property type="entry name" value="AcylCoA_DH/oxidase_NM_dom_sf"/>
</dbReference>
<comment type="catalytic activity">
    <reaction evidence="25">
        <text>a very-long-chain 2,3-saturated fatty acyl-CoA + oxidized [electron-transfer flavoprotein] + H(+) = a very-long-chain (2E)-enoyl-CoA + reduced [electron-transfer flavoprotein]</text>
        <dbReference type="Rhea" id="RHEA:19181"/>
        <dbReference type="Rhea" id="RHEA-COMP:10685"/>
        <dbReference type="Rhea" id="RHEA-COMP:10686"/>
        <dbReference type="ChEBI" id="CHEBI:15378"/>
        <dbReference type="ChEBI" id="CHEBI:57692"/>
        <dbReference type="ChEBI" id="CHEBI:58307"/>
        <dbReference type="ChEBI" id="CHEBI:83724"/>
        <dbReference type="ChEBI" id="CHEBI:83728"/>
        <dbReference type="EC" id="1.3.8.9"/>
    </reaction>
    <physiologicalReaction direction="left-to-right" evidence="25">
        <dbReference type="Rhea" id="RHEA:19182"/>
    </physiologicalReaction>
</comment>
<dbReference type="InterPro" id="IPR006089">
    <property type="entry name" value="Acyl-CoA_DH_CS"/>
</dbReference>
<evidence type="ECO:0000256" key="27">
    <source>
        <dbReference type="ARBA" id="ARBA00049224"/>
    </source>
</evidence>
<keyword evidence="14" id="KW-0443">Lipid metabolism</keyword>
<keyword evidence="9 28" id="KW-0274">FAD</keyword>
<gene>
    <name evidence="33" type="ORF">CROE0942_LOCUS9906</name>
    <name evidence="34" type="ORF">FNF28_05071</name>
</gene>
<comment type="subcellular location">
    <subcellularLocation>
        <location evidence="2">Mitochondrion inner membrane</location>
        <topology evidence="2">Peripheral membrane protein</topology>
    </subcellularLocation>
</comment>
<dbReference type="PANTHER" id="PTHR43884">
    <property type="entry name" value="ACYL-COA DEHYDROGENASE"/>
    <property type="match status" value="1"/>
</dbReference>
<evidence type="ECO:0000256" key="13">
    <source>
        <dbReference type="ARBA" id="ARBA00023002"/>
    </source>
</evidence>
<evidence type="ECO:0000259" key="32">
    <source>
        <dbReference type="Pfam" id="PF21343"/>
    </source>
</evidence>
<feature type="domain" description="Acyl-CoA dehydrogenase/oxidase C-terminal" evidence="29">
    <location>
        <begin position="282"/>
        <end position="428"/>
    </location>
</feature>
<dbReference type="GO" id="GO:0050660">
    <property type="term" value="F:flavin adenine dinucleotide binding"/>
    <property type="evidence" value="ECO:0007669"/>
    <property type="project" value="InterPro"/>
</dbReference>
<dbReference type="GO" id="GO:0017099">
    <property type="term" value="F:very-long-chain fatty acyl-CoA dehydrogenase activity"/>
    <property type="evidence" value="ECO:0007669"/>
    <property type="project" value="UniProtKB-EC"/>
</dbReference>
<dbReference type="SUPFAM" id="SSF56645">
    <property type="entry name" value="Acyl-CoA dehydrogenase NM domain-like"/>
    <property type="match status" value="1"/>
</dbReference>
<dbReference type="InterPro" id="IPR013786">
    <property type="entry name" value="AcylCoA_DH/ox_N"/>
</dbReference>
<keyword evidence="10" id="KW-0276">Fatty acid metabolism</keyword>
<evidence type="ECO:0000256" key="1">
    <source>
        <dbReference type="ARBA" id="ARBA00001974"/>
    </source>
</evidence>
<dbReference type="Proteomes" id="UP000324907">
    <property type="component" value="Unassembled WGS sequence"/>
</dbReference>
<dbReference type="FunFam" id="1.20.140.10:FF:000008">
    <property type="entry name" value="acyl-CoA dehydrogenase family member 9, mitochondrial"/>
    <property type="match status" value="1"/>
</dbReference>
<keyword evidence="16" id="KW-0472">Membrane</keyword>
<sequence length="610" mass="64989">MLVSRAARATSRAAPWGLRMASTSAAGSDITGFTRELFMGRLNSKFMHPFPEPKEEDLETLKMLVDPFSKFMENENDAAKNDRECAVDEAVKESLKPMGAYGMMTPEEYGGVGLDHTGYARLVEVVGAHDLGLGIHLGASQSIGYKGIVLYGNKEQKEKYLPKLASGEHVAAFCLTEDGSGSDAQSIKTRAVPADDGSGDFILNGGKIWISNGGLAEVFTVFAQTPQPDGKDKMTAFIVERGFGGITNGAPEKKMGINCSNTTTLNFDDTRVPAANVLGEVGGGFKVAMGILNQGRFGMGGALTGTMKTCMKYAAAHAAERTQFGKKIGEFEMIQGKLAGMATRLYATESLAYAIAGNMDRGVTDFQMEAACGKVFSSECAWWVADETLQILGGLGFMREYPIERIVRDLRIFRIFEGSSEILRLFVALYGVKAAGDDLKPLQKALKNPLANLGAIVGPAVSIARARIGAPEKPSLDFAPAQLRPAADVVEDCAARLGAATRELLLKHGKGIVDRQLPLERAASAAMEITAATAAIARATRAVSRSTDTAALEVSLANGFALEAGQRVRALIRDMTPSSEAGTTIDPLRRDIAKSVIAAGEYPARHPLGF</sequence>
<feature type="domain" description="ACAD9/ACADV-like C-terminal" evidence="32">
    <location>
        <begin position="482"/>
        <end position="601"/>
    </location>
</feature>
<evidence type="ECO:0000256" key="14">
    <source>
        <dbReference type="ARBA" id="ARBA00023098"/>
    </source>
</evidence>
<dbReference type="EMBL" id="VLTL01000096">
    <property type="protein sequence ID" value="KAA0161323.1"/>
    <property type="molecule type" value="Genomic_DNA"/>
</dbReference>
<evidence type="ECO:0000256" key="3">
    <source>
        <dbReference type="ARBA" id="ARBA00005189"/>
    </source>
</evidence>
<dbReference type="InterPro" id="IPR046373">
    <property type="entry name" value="Acyl-CoA_Oxase/DH_mid-dom_sf"/>
</dbReference>
<comment type="catalytic activity">
    <reaction evidence="24">
        <text>tetradecanoyl-CoA + oxidized [electron-transfer flavoprotein] + H(+) = (2E)-tetradecenoyl-CoA + reduced [electron-transfer flavoprotein]</text>
        <dbReference type="Rhea" id="RHEA:47316"/>
        <dbReference type="Rhea" id="RHEA-COMP:10685"/>
        <dbReference type="Rhea" id="RHEA-COMP:10686"/>
        <dbReference type="ChEBI" id="CHEBI:15378"/>
        <dbReference type="ChEBI" id="CHEBI:57385"/>
        <dbReference type="ChEBI" id="CHEBI:57692"/>
        <dbReference type="ChEBI" id="CHEBI:58307"/>
        <dbReference type="ChEBI" id="CHEBI:61405"/>
    </reaction>
    <physiologicalReaction direction="left-to-right" evidence="24">
        <dbReference type="Rhea" id="RHEA:47317"/>
    </physiologicalReaction>
</comment>
<dbReference type="GO" id="GO:0006631">
    <property type="term" value="P:fatty acid metabolic process"/>
    <property type="evidence" value="ECO:0007669"/>
    <property type="project" value="UniProtKB-KW"/>
</dbReference>
<evidence type="ECO:0000256" key="11">
    <source>
        <dbReference type="ARBA" id="ARBA00022946"/>
    </source>
</evidence>
<dbReference type="GO" id="GO:0000062">
    <property type="term" value="F:fatty-acyl-CoA binding"/>
    <property type="evidence" value="ECO:0007669"/>
    <property type="project" value="TreeGrafter"/>
</dbReference>
<keyword evidence="12" id="KW-0007">Acetylation</keyword>
<evidence type="ECO:0000256" key="10">
    <source>
        <dbReference type="ARBA" id="ARBA00022832"/>
    </source>
</evidence>
<dbReference type="InterPro" id="IPR049448">
    <property type="entry name" value="ACAD9/ACADV-like_C"/>
</dbReference>
<evidence type="ECO:0000256" key="28">
    <source>
        <dbReference type="RuleBase" id="RU362125"/>
    </source>
</evidence>
<evidence type="ECO:0000256" key="18">
    <source>
        <dbReference type="ARBA" id="ARBA00040902"/>
    </source>
</evidence>
<dbReference type="SUPFAM" id="SSF47203">
    <property type="entry name" value="Acyl-CoA dehydrogenase C-terminal domain-like"/>
    <property type="match status" value="2"/>
</dbReference>
<dbReference type="PANTHER" id="PTHR43884:SF11">
    <property type="entry name" value="VERY LONG-CHAIN SPECIFIC ACYL-COA DEHYDROGENASE, MITOCHONDRIAL"/>
    <property type="match status" value="1"/>
</dbReference>
<dbReference type="AlphaFoldDB" id="A0A5A8D790"/>
<comment type="cofactor">
    <cofactor evidence="1 28">
        <name>FAD</name>
        <dbReference type="ChEBI" id="CHEBI:57692"/>
    </cofactor>
</comment>
<evidence type="ECO:0000256" key="22">
    <source>
        <dbReference type="ARBA" id="ARBA00047916"/>
    </source>
</evidence>
<evidence type="ECO:0000256" key="21">
    <source>
        <dbReference type="ARBA" id="ARBA00047893"/>
    </source>
</evidence>
<keyword evidence="11" id="KW-0809">Transit peptide</keyword>
<evidence type="ECO:0000256" key="20">
    <source>
        <dbReference type="ARBA" id="ARBA00046812"/>
    </source>
</evidence>
<evidence type="ECO:0000256" key="7">
    <source>
        <dbReference type="ARBA" id="ARBA00022792"/>
    </source>
</evidence>
<comment type="similarity">
    <text evidence="4 28">Belongs to the acyl-CoA dehydrogenase family.</text>
</comment>
<evidence type="ECO:0000256" key="24">
    <source>
        <dbReference type="ARBA" id="ARBA00049038"/>
    </source>
</evidence>
<accession>A0A5A8D790</accession>
<dbReference type="GO" id="GO:0005743">
    <property type="term" value="C:mitochondrial inner membrane"/>
    <property type="evidence" value="ECO:0007669"/>
    <property type="project" value="UniProtKB-SubCell"/>
</dbReference>
<evidence type="ECO:0000256" key="15">
    <source>
        <dbReference type="ARBA" id="ARBA00023128"/>
    </source>
</evidence>
<dbReference type="EMBL" id="HBET01014660">
    <property type="protein sequence ID" value="CAD8565528.1"/>
    <property type="molecule type" value="Transcribed_RNA"/>
</dbReference>
<evidence type="ECO:0000313" key="33">
    <source>
        <dbReference type="EMBL" id="CAD8565528.1"/>
    </source>
</evidence>
<evidence type="ECO:0000256" key="23">
    <source>
        <dbReference type="ARBA" id="ARBA00048086"/>
    </source>
</evidence>
<comment type="function">
    <text evidence="19">Very long-chain specific acyl-CoA dehydrogenase is one of the acyl-CoA dehydrogenases that catalyze the first step of mitochondrial fatty acid beta-oxidation, an aerobic process breaking down fatty acids into acetyl-CoA and allowing the production of energy from fats. The first step of fatty acid beta-oxidation consists in the removal of one hydrogen from C-2 and C-3 of the straight-chain fatty acyl-CoA thioester, resulting in the formation of trans-2-enoyl-CoA. Among the different mitochondrial acyl-CoA dehydrogenases, very long-chain specific acyl-CoA dehydrogenase acts specifically on acyl-CoAs with saturated 12 to 24 carbons long primary chains.</text>
</comment>
<evidence type="ECO:0000256" key="17">
    <source>
        <dbReference type="ARBA" id="ARBA00039034"/>
    </source>
</evidence>
<dbReference type="InterPro" id="IPR006091">
    <property type="entry name" value="Acyl-CoA_Oxase/DH_mid-dom"/>
</dbReference>
<keyword evidence="7" id="KW-0999">Mitochondrion inner membrane</keyword>